<keyword evidence="3" id="KW-1185">Reference proteome</keyword>
<evidence type="ECO:0000313" key="3">
    <source>
        <dbReference type="Proteomes" id="UP000216063"/>
    </source>
</evidence>
<organism evidence="2 3">
    <name type="scientific">Mycolicibacterium sphagni</name>
    <dbReference type="NCBI Taxonomy" id="1786"/>
    <lineage>
        <taxon>Bacteria</taxon>
        <taxon>Bacillati</taxon>
        <taxon>Actinomycetota</taxon>
        <taxon>Actinomycetes</taxon>
        <taxon>Mycobacteriales</taxon>
        <taxon>Mycobacteriaceae</taxon>
        <taxon>Mycolicibacterium</taxon>
    </lineage>
</organism>
<name>A0A255D638_9MYCO</name>
<evidence type="ECO:0000313" key="2">
    <source>
        <dbReference type="EMBL" id="OYN74460.1"/>
    </source>
</evidence>
<evidence type="ECO:0000256" key="1">
    <source>
        <dbReference type="SAM" id="MobiDB-lite"/>
    </source>
</evidence>
<dbReference type="AlphaFoldDB" id="A0A255D638"/>
<gene>
    <name evidence="2" type="ORF">CG716_28600</name>
</gene>
<dbReference type="RefSeq" id="WP_094484523.1">
    <property type="nucleotide sequence ID" value="NZ_NOZR01000043.1"/>
</dbReference>
<proteinExistence type="predicted"/>
<dbReference type="SUPFAM" id="SSF158682">
    <property type="entry name" value="TerB-like"/>
    <property type="match status" value="1"/>
</dbReference>
<dbReference type="OrthoDB" id="9775927at2"/>
<dbReference type="Proteomes" id="UP000216063">
    <property type="component" value="Unassembled WGS sequence"/>
</dbReference>
<dbReference type="EMBL" id="NOZR01000043">
    <property type="protein sequence ID" value="OYN74460.1"/>
    <property type="molecule type" value="Genomic_DNA"/>
</dbReference>
<accession>A0A255D638</accession>
<reference evidence="2 3" key="1">
    <citation type="submission" date="2017-07" db="EMBL/GenBank/DDBJ databases">
        <title>The new phylogeny of genus Mycobacterium.</title>
        <authorList>
            <person name="Tortoli E."/>
            <person name="Trovato A."/>
            <person name="Cirillo D.M."/>
        </authorList>
    </citation>
    <scope>NUCLEOTIDE SEQUENCE [LARGE SCALE GENOMIC DNA]</scope>
    <source>
        <strain evidence="2 3">ATCC 33027</strain>
    </source>
</reference>
<sequence length="378" mass="41177">MIVTATPAEAALVLAAMRTVASANNTLPLSTADVRGIRGAHTTVFGQPGALDVDALPSVSPEELRRAVSRDELRLNVIRMLSAMALNDGVIEDAKLALVGRYAAALDVHQDFVTAIAALLANDIAWAAFDQIRHNVATIPGMPWDPDDPYGPFLPYSGDNADPHLRARYESLQDFPAGSLGRVFYEHYRDNGYAFPGDPLALNETWATPHDSLHVLSGYSTSAQGELLVAAFTGAAKRGNADMMESHVIPTILIYHMGIDINKGLNEGDRERIEADPSWRDNYQGNVHLGLDLAKLWVAWDRGVATTEDLYSGHWDLWSVASEQVTELRVRYGIPPLAAADAAVPDDDVRRSDFERPGLAPPPHVSQVAIDDRPFVDE</sequence>
<comment type="caution">
    <text evidence="2">The sequence shown here is derived from an EMBL/GenBank/DDBJ whole genome shotgun (WGS) entry which is preliminary data.</text>
</comment>
<feature type="compositionally biased region" description="Basic and acidic residues" evidence="1">
    <location>
        <begin position="347"/>
        <end position="356"/>
    </location>
</feature>
<dbReference type="InterPro" id="IPR029024">
    <property type="entry name" value="TerB-like"/>
</dbReference>
<protein>
    <submittedName>
        <fullName evidence="2">Uncharacterized protein</fullName>
    </submittedName>
</protein>
<feature type="region of interest" description="Disordered" evidence="1">
    <location>
        <begin position="343"/>
        <end position="378"/>
    </location>
</feature>